<dbReference type="AlphaFoldDB" id="A0A4U0UFS9"/>
<organism evidence="1 2">
    <name type="scientific">Salinomyces thailandicus</name>
    <dbReference type="NCBI Taxonomy" id="706561"/>
    <lineage>
        <taxon>Eukaryota</taxon>
        <taxon>Fungi</taxon>
        <taxon>Dikarya</taxon>
        <taxon>Ascomycota</taxon>
        <taxon>Pezizomycotina</taxon>
        <taxon>Dothideomycetes</taxon>
        <taxon>Dothideomycetidae</taxon>
        <taxon>Mycosphaerellales</taxon>
        <taxon>Teratosphaeriaceae</taxon>
        <taxon>Salinomyces</taxon>
    </lineage>
</organism>
<dbReference type="Proteomes" id="UP000308549">
    <property type="component" value="Unassembled WGS sequence"/>
</dbReference>
<name>A0A4U0UFS9_9PEZI</name>
<reference evidence="1 2" key="1">
    <citation type="submission" date="2017-03" db="EMBL/GenBank/DDBJ databases">
        <title>Genomes of endolithic fungi from Antarctica.</title>
        <authorList>
            <person name="Coleine C."/>
            <person name="Masonjones S."/>
            <person name="Stajich J.E."/>
        </authorList>
    </citation>
    <scope>NUCLEOTIDE SEQUENCE [LARGE SCALE GENOMIC DNA]</scope>
    <source>
        <strain evidence="1 2">CCFEE 6315</strain>
    </source>
</reference>
<keyword evidence="2" id="KW-1185">Reference proteome</keyword>
<accession>A0A4U0UFS9</accession>
<comment type="caution">
    <text evidence="1">The sequence shown here is derived from an EMBL/GenBank/DDBJ whole genome shotgun (WGS) entry which is preliminary data.</text>
</comment>
<evidence type="ECO:0000313" key="1">
    <source>
        <dbReference type="EMBL" id="TKA34187.1"/>
    </source>
</evidence>
<gene>
    <name evidence="1" type="ORF">B0A50_00167</name>
</gene>
<dbReference type="OrthoDB" id="5419927at2759"/>
<proteinExistence type="predicted"/>
<dbReference type="EMBL" id="NAJL01000001">
    <property type="protein sequence ID" value="TKA34187.1"/>
    <property type="molecule type" value="Genomic_DNA"/>
</dbReference>
<evidence type="ECO:0000313" key="2">
    <source>
        <dbReference type="Proteomes" id="UP000308549"/>
    </source>
</evidence>
<sequence length="585" mass="65976">MEQGRDTQRRTKTAAIDAYLMKADMPSNTHQAIHAASTAAQQAAVAQGWQLQEVKEMKAKDDAEAALKDREQRFLQALQDYQDNVKSKYKVKMDLSLASVHHWTDVLQAIESLRAVRDQRKSFWAAVQRKLHWFGEHSSVFQQWSGLLPTQSNYFSVLCGGLKLIFMAAERLKKIRDWICDALIELPTLLSCTDKTLDVFDDAELHICSRQLMALTFESLHWIVKELTRSAMKKGPIALLQQDSYAQDLRTSLDDVKRTSERFKRIADACAHVKLGNIDKATDGLREEAMLASTQTTATIVNTSKVLDTKLNLILALLQTGFSDALDKRLPLVEKLPQPPKVVSRADEERKRARTRNSILKLLVFDIDVIRADLHQGLDSIWTASRAEHDRVHYIVSEPQLAAWVSSHVSGVLLVEGCGSYVPAKLANSVSAANVSDPNGRFRSVCLYHLCGLDLDAKKLKYILQDCETPQLEHLWVCLQHLIFQLSSTTLLFCIIDEIVEYESLWAAEIEYITDRLLSLTRLRRGECGCISKILLTSSTPTRTLHQLLQPTEIVEVPEDVPAVGDFSDRAWELSEVSRLVNTEG</sequence>
<dbReference type="PANTHER" id="PTHR40619">
    <property type="entry name" value="FUNGAL STAND N-TERMINAL GOODBYE DOMAIN-CONTAINING PROTEIN"/>
    <property type="match status" value="1"/>
</dbReference>
<protein>
    <submittedName>
        <fullName evidence="1">Uncharacterized protein</fullName>
    </submittedName>
</protein>
<dbReference type="PANTHER" id="PTHR40619:SF3">
    <property type="entry name" value="FUNGAL STAND N-TERMINAL GOODBYE DOMAIN-CONTAINING PROTEIN"/>
    <property type="match status" value="1"/>
</dbReference>